<dbReference type="PANTHER" id="PTHR23046:SF2">
    <property type="entry name" value="PHOSPHORIBOSYLAMINOIMIDAZOLE CARBOXYLASE"/>
    <property type="match status" value="1"/>
</dbReference>
<dbReference type="HAMAP" id="MF_01929">
    <property type="entry name" value="PurE_classI"/>
    <property type="match status" value="1"/>
</dbReference>
<feature type="binding site" evidence="3">
    <location>
        <position position="33"/>
    </location>
    <ligand>
        <name>substrate</name>
    </ligand>
</feature>
<dbReference type="STRING" id="1912961.BU204_05775"/>
<keyword evidence="2 3" id="KW-0413">Isomerase</keyword>
<evidence type="ECO:0000259" key="5">
    <source>
        <dbReference type="SMART" id="SM01001"/>
    </source>
</evidence>
<comment type="caution">
    <text evidence="6">The sequence shown here is derived from an EMBL/GenBank/DDBJ whole genome shotgun (WGS) entry which is preliminary data.</text>
</comment>
<dbReference type="EC" id="5.4.99.18" evidence="3 4"/>
<dbReference type="Pfam" id="PF00731">
    <property type="entry name" value="AIRC"/>
    <property type="match status" value="1"/>
</dbReference>
<dbReference type="InterPro" id="IPR000031">
    <property type="entry name" value="PurE_dom"/>
</dbReference>
<proteinExistence type="inferred from homology"/>
<comment type="function">
    <text evidence="3 4">Catalyzes the conversion of N5-carboxyaminoimidazole ribonucleotide (N5-CAIR) to 4-carboxy-5-aminoimidazole ribonucleotide (CAIR).</text>
</comment>
<keyword evidence="1 3" id="KW-0658">Purine biosynthesis</keyword>
<evidence type="ECO:0000256" key="2">
    <source>
        <dbReference type="ARBA" id="ARBA00023235"/>
    </source>
</evidence>
<dbReference type="PANTHER" id="PTHR23046">
    <property type="entry name" value="PHOSPHORIBOSYLAMINOIMIDAZOLE CARBOXYLASE CATALYTIC SUBUNIT"/>
    <property type="match status" value="1"/>
</dbReference>
<name>A0A1Q8CW49_9PSEU</name>
<sequence>MASRVYADRMDKAAAVLTELGVPVTTHVLSAHRTPDETAEFARTAADRGYAVLICGAGQAAHVAGMVAAYTTLPVIGVPLGGGPLGGVDSLYSTVQMPNGYPVATVAVDGGVNAGLLAAQIIATAHPEVGERVASWRARRVADSVRRTEQESR</sequence>
<organism evidence="6 7">
    <name type="scientific">Actinophytocola xanthii</name>
    <dbReference type="NCBI Taxonomy" id="1912961"/>
    <lineage>
        <taxon>Bacteria</taxon>
        <taxon>Bacillati</taxon>
        <taxon>Actinomycetota</taxon>
        <taxon>Actinomycetes</taxon>
        <taxon>Pseudonocardiales</taxon>
        <taxon>Pseudonocardiaceae</taxon>
    </lineage>
</organism>
<dbReference type="OrthoDB" id="9791908at2"/>
<dbReference type="GO" id="GO:0006189">
    <property type="term" value="P:'de novo' IMP biosynthetic process"/>
    <property type="evidence" value="ECO:0007669"/>
    <property type="project" value="UniProtKB-UniRule"/>
</dbReference>
<evidence type="ECO:0000256" key="1">
    <source>
        <dbReference type="ARBA" id="ARBA00022755"/>
    </source>
</evidence>
<comment type="caution">
    <text evidence="3">Lacks conserved residue(s) required for the propagation of feature annotation.</text>
</comment>
<evidence type="ECO:0000313" key="6">
    <source>
        <dbReference type="EMBL" id="OLF18584.1"/>
    </source>
</evidence>
<protein>
    <recommendedName>
        <fullName evidence="3 4">N5-carboxyaminoimidazole ribonucleotide mutase</fullName>
        <shortName evidence="3 4">N5-CAIR mutase</shortName>
        <ecNumber evidence="3 4">5.4.99.18</ecNumber>
    </recommendedName>
    <alternativeName>
        <fullName evidence="3">5-(carboxyamino)imidazole ribonucleotide mutase</fullName>
    </alternativeName>
</protein>
<dbReference type="NCBIfam" id="TIGR01162">
    <property type="entry name" value="purE"/>
    <property type="match status" value="1"/>
</dbReference>
<accession>A0A1Q8CW49</accession>
<dbReference type="UniPathway" id="UPA00074">
    <property type="reaction ID" value="UER00943"/>
</dbReference>
<comment type="pathway">
    <text evidence="3 4">Purine metabolism; IMP biosynthesis via de novo pathway; 5-amino-1-(5-phospho-D-ribosyl)imidazole-4-carboxylate from 5-amino-1-(5-phospho-D-ribosyl)imidazole (N5-CAIR route): step 2/2.</text>
</comment>
<dbReference type="InterPro" id="IPR033747">
    <property type="entry name" value="PurE_ClassI"/>
</dbReference>
<evidence type="ECO:0000313" key="7">
    <source>
        <dbReference type="Proteomes" id="UP000185596"/>
    </source>
</evidence>
<dbReference type="Proteomes" id="UP000185596">
    <property type="component" value="Unassembled WGS sequence"/>
</dbReference>
<dbReference type="EMBL" id="MSIE01000007">
    <property type="protein sequence ID" value="OLF18584.1"/>
    <property type="molecule type" value="Genomic_DNA"/>
</dbReference>
<dbReference type="SMART" id="SM01001">
    <property type="entry name" value="AIRC"/>
    <property type="match status" value="1"/>
</dbReference>
<dbReference type="InterPro" id="IPR024694">
    <property type="entry name" value="PurE_prokaryotes"/>
</dbReference>
<dbReference type="GO" id="GO:0034023">
    <property type="term" value="F:5-(carboxyamino)imidazole ribonucleotide mutase activity"/>
    <property type="evidence" value="ECO:0007669"/>
    <property type="project" value="UniProtKB-UniRule"/>
</dbReference>
<dbReference type="Gene3D" id="3.40.50.1970">
    <property type="match status" value="1"/>
</dbReference>
<feature type="domain" description="PurE" evidence="5">
    <location>
        <begin position="1"/>
        <end position="144"/>
    </location>
</feature>
<gene>
    <name evidence="3" type="primary">purE</name>
    <name evidence="6" type="ORF">BU204_05775</name>
</gene>
<dbReference type="PIRSF" id="PIRSF001338">
    <property type="entry name" value="AIR_carboxylase"/>
    <property type="match status" value="1"/>
</dbReference>
<dbReference type="AlphaFoldDB" id="A0A1Q8CW49"/>
<comment type="catalytic activity">
    <reaction evidence="3 4">
        <text>5-carboxyamino-1-(5-phospho-D-ribosyl)imidazole + H(+) = 5-amino-1-(5-phospho-D-ribosyl)imidazole-4-carboxylate</text>
        <dbReference type="Rhea" id="RHEA:13193"/>
        <dbReference type="ChEBI" id="CHEBI:15378"/>
        <dbReference type="ChEBI" id="CHEBI:58730"/>
        <dbReference type="ChEBI" id="CHEBI:77657"/>
        <dbReference type="EC" id="5.4.99.18"/>
    </reaction>
</comment>
<reference evidence="6 7" key="1">
    <citation type="submission" date="2016-12" db="EMBL/GenBank/DDBJ databases">
        <title>The draft genome sequence of Actinophytocola sp. 11-183.</title>
        <authorList>
            <person name="Wang W."/>
            <person name="Yuan L."/>
        </authorList>
    </citation>
    <scope>NUCLEOTIDE SEQUENCE [LARGE SCALE GENOMIC DNA]</scope>
    <source>
        <strain evidence="6 7">11-183</strain>
    </source>
</reference>
<evidence type="ECO:0000256" key="3">
    <source>
        <dbReference type="HAMAP-Rule" id="MF_01929"/>
    </source>
</evidence>
<comment type="similarity">
    <text evidence="3">Belongs to the AIR carboxylase family. Class I subfamily.</text>
</comment>
<dbReference type="SUPFAM" id="SSF52255">
    <property type="entry name" value="N5-CAIR mutase (phosphoribosylaminoimidazole carboxylase, PurE)"/>
    <property type="match status" value="1"/>
</dbReference>
<keyword evidence="7" id="KW-1185">Reference proteome</keyword>
<feature type="binding site" evidence="3">
    <location>
        <position position="3"/>
    </location>
    <ligand>
        <name>substrate</name>
    </ligand>
</feature>
<evidence type="ECO:0000256" key="4">
    <source>
        <dbReference type="PIRNR" id="PIRNR001338"/>
    </source>
</evidence>